<dbReference type="AlphaFoldDB" id="A0A915VJV9"/>
<evidence type="ECO:0000313" key="3">
    <source>
        <dbReference type="Proteomes" id="UP001060919"/>
    </source>
</evidence>
<feature type="transmembrane region" description="Helical" evidence="1">
    <location>
        <begin position="12"/>
        <end position="32"/>
    </location>
</feature>
<reference evidence="2" key="1">
    <citation type="submission" date="2022-09" db="EMBL/GenBank/DDBJ databases">
        <title>Aureispira anguillicida sp. nov., isolated from Leptocephalus of Japanese eel Anguilla japonica.</title>
        <authorList>
            <person name="Yuasa K."/>
            <person name="Mekata T."/>
            <person name="Ikunari K."/>
        </authorList>
    </citation>
    <scope>NUCLEOTIDE SEQUENCE</scope>
    <source>
        <strain evidence="2">EL160426</strain>
    </source>
</reference>
<dbReference type="Proteomes" id="UP001060919">
    <property type="component" value="Chromosome"/>
</dbReference>
<accession>A0A915VJV9</accession>
<sequence>MHSLPSFPFWSFGNLYFLLLALHTYLKVSLFFRKVKTHSSQI</sequence>
<protein>
    <submittedName>
        <fullName evidence="2">Uncharacterized protein</fullName>
    </submittedName>
</protein>
<evidence type="ECO:0000313" key="2">
    <source>
        <dbReference type="EMBL" id="BDS09364.1"/>
    </source>
</evidence>
<dbReference type="EMBL" id="AP026867">
    <property type="protein sequence ID" value="BDS09364.1"/>
    <property type="molecule type" value="Genomic_DNA"/>
</dbReference>
<keyword evidence="1" id="KW-1133">Transmembrane helix</keyword>
<keyword evidence="1" id="KW-0472">Membrane</keyword>
<dbReference type="KEGG" id="aup:AsAng_0000620"/>
<evidence type="ECO:0000256" key="1">
    <source>
        <dbReference type="SAM" id="Phobius"/>
    </source>
</evidence>
<gene>
    <name evidence="2" type="ORF">AsAng_0000620</name>
</gene>
<keyword evidence="3" id="KW-1185">Reference proteome</keyword>
<organism evidence="2 3">
    <name type="scientific">Aureispira anguillae</name>
    <dbReference type="NCBI Taxonomy" id="2864201"/>
    <lineage>
        <taxon>Bacteria</taxon>
        <taxon>Pseudomonadati</taxon>
        <taxon>Bacteroidota</taxon>
        <taxon>Saprospiria</taxon>
        <taxon>Saprospirales</taxon>
        <taxon>Saprospiraceae</taxon>
        <taxon>Aureispira</taxon>
    </lineage>
</organism>
<name>A0A915VJV9_9BACT</name>
<proteinExistence type="predicted"/>
<keyword evidence="1" id="KW-0812">Transmembrane</keyword>